<feature type="transmembrane region" description="Helical" evidence="7">
    <location>
        <begin position="211"/>
        <end position="228"/>
    </location>
</feature>
<feature type="transmembrane region" description="Helical" evidence="7">
    <location>
        <begin position="58"/>
        <end position="74"/>
    </location>
</feature>
<dbReference type="PANTHER" id="PTHR32322">
    <property type="entry name" value="INNER MEMBRANE TRANSPORTER"/>
    <property type="match status" value="1"/>
</dbReference>
<dbReference type="InterPro" id="IPR050638">
    <property type="entry name" value="AA-Vitamin_Transporters"/>
</dbReference>
<accession>A0A923SLB5</accession>
<dbReference type="Proteomes" id="UP000644115">
    <property type="component" value="Unassembled WGS sequence"/>
</dbReference>
<keyword evidence="6 7" id="KW-0472">Membrane</keyword>
<name>A0A923SLB5_9FIRM</name>
<protein>
    <submittedName>
        <fullName evidence="9">DMT family transporter</fullName>
    </submittedName>
</protein>
<evidence type="ECO:0000256" key="2">
    <source>
        <dbReference type="ARBA" id="ARBA00007362"/>
    </source>
</evidence>
<dbReference type="InterPro" id="IPR000620">
    <property type="entry name" value="EamA_dom"/>
</dbReference>
<feature type="transmembrane region" description="Helical" evidence="7">
    <location>
        <begin position="27"/>
        <end position="46"/>
    </location>
</feature>
<evidence type="ECO:0000256" key="3">
    <source>
        <dbReference type="ARBA" id="ARBA00022475"/>
    </source>
</evidence>
<evidence type="ECO:0000313" key="10">
    <source>
        <dbReference type="Proteomes" id="UP000644115"/>
    </source>
</evidence>
<dbReference type="PANTHER" id="PTHR32322:SF18">
    <property type="entry name" value="S-ADENOSYLMETHIONINE_S-ADENOSYLHOMOCYSTEINE TRANSPORTER"/>
    <property type="match status" value="1"/>
</dbReference>
<feature type="transmembrane region" description="Helical" evidence="7">
    <location>
        <begin position="114"/>
        <end position="133"/>
    </location>
</feature>
<dbReference type="SUPFAM" id="SSF103481">
    <property type="entry name" value="Multidrug resistance efflux transporter EmrE"/>
    <property type="match status" value="2"/>
</dbReference>
<keyword evidence="3" id="KW-1003">Cell membrane</keyword>
<feature type="domain" description="EamA" evidence="8">
    <location>
        <begin position="142"/>
        <end position="278"/>
    </location>
</feature>
<evidence type="ECO:0000256" key="6">
    <source>
        <dbReference type="ARBA" id="ARBA00023136"/>
    </source>
</evidence>
<dbReference type="GO" id="GO:0005886">
    <property type="term" value="C:plasma membrane"/>
    <property type="evidence" value="ECO:0007669"/>
    <property type="project" value="UniProtKB-SubCell"/>
</dbReference>
<keyword evidence="5 7" id="KW-1133">Transmembrane helix</keyword>
<evidence type="ECO:0000256" key="4">
    <source>
        <dbReference type="ARBA" id="ARBA00022692"/>
    </source>
</evidence>
<reference evidence="9" key="1">
    <citation type="submission" date="2020-08" db="EMBL/GenBank/DDBJ databases">
        <authorList>
            <person name="Liu C."/>
            <person name="Sun Q."/>
        </authorList>
    </citation>
    <scope>NUCLEOTIDE SEQUENCE</scope>
    <source>
        <strain evidence="9">BX16</strain>
    </source>
</reference>
<dbReference type="EMBL" id="JACRWC010000050">
    <property type="protein sequence ID" value="MBC5999094.1"/>
    <property type="molecule type" value="Genomic_DNA"/>
</dbReference>
<feature type="transmembrane region" description="Helical" evidence="7">
    <location>
        <begin position="240"/>
        <end position="257"/>
    </location>
</feature>
<keyword evidence="4 7" id="KW-0812">Transmembrane</keyword>
<evidence type="ECO:0000256" key="5">
    <source>
        <dbReference type="ARBA" id="ARBA00022989"/>
    </source>
</evidence>
<gene>
    <name evidence="9" type="ORF">H8876_03660</name>
</gene>
<dbReference type="Pfam" id="PF00892">
    <property type="entry name" value="EamA"/>
    <property type="match status" value="2"/>
</dbReference>
<evidence type="ECO:0000259" key="8">
    <source>
        <dbReference type="Pfam" id="PF00892"/>
    </source>
</evidence>
<comment type="similarity">
    <text evidence="2">Belongs to the EamA transporter family.</text>
</comment>
<feature type="transmembrane region" description="Helical" evidence="7">
    <location>
        <begin position="145"/>
        <end position="162"/>
    </location>
</feature>
<evidence type="ECO:0000256" key="1">
    <source>
        <dbReference type="ARBA" id="ARBA00004651"/>
    </source>
</evidence>
<comment type="subcellular location">
    <subcellularLocation>
        <location evidence="1">Cell membrane</location>
        <topology evidence="1">Multi-pass membrane protein</topology>
    </subcellularLocation>
</comment>
<feature type="transmembrane region" description="Helical" evidence="7">
    <location>
        <begin position="174"/>
        <end position="191"/>
    </location>
</feature>
<evidence type="ECO:0000256" key="7">
    <source>
        <dbReference type="SAM" id="Phobius"/>
    </source>
</evidence>
<dbReference type="AlphaFoldDB" id="A0A923SLB5"/>
<evidence type="ECO:0000313" key="9">
    <source>
        <dbReference type="EMBL" id="MBC5999094.1"/>
    </source>
</evidence>
<keyword evidence="10" id="KW-1185">Reference proteome</keyword>
<comment type="caution">
    <text evidence="9">The sequence shown here is derived from an EMBL/GenBank/DDBJ whole genome shotgun (WGS) entry which is preliminary data.</text>
</comment>
<sequence length="303" mass="33181">MAAIFTILLWGTTFISTKILLRDFAPVEILIIRFVMGLIALVIACPKPIRGTTLRQELTFAGAGLSGITLYYLLENIALTHTTASNVSVIASVAPFFTVLLSYAVSRGKEKLRVMYFVGFAIAMTGICMLSFSTTKFQAEPLGDLLALIAAAVWAFYSILTRRISGYGFNTIQVTRKIFAYGILFMIPAWFLTDCHLELSRFADPVNLSNMLFLGLGASAVCFATWNFAIKHLGAVESSVYIYAIPPITVIAAAIVLHEQMTVFSLAGIVLTLAGLVLSELKFGKKDTSEEKEENNEKTESEN</sequence>
<feature type="domain" description="EamA" evidence="8">
    <location>
        <begin position="2"/>
        <end position="131"/>
    </location>
</feature>
<feature type="transmembrane region" description="Helical" evidence="7">
    <location>
        <begin position="86"/>
        <end position="105"/>
    </location>
</feature>
<dbReference type="InterPro" id="IPR037185">
    <property type="entry name" value="EmrE-like"/>
</dbReference>
<proteinExistence type="inferred from homology"/>
<feature type="transmembrane region" description="Helical" evidence="7">
    <location>
        <begin position="263"/>
        <end position="283"/>
    </location>
</feature>
<organism evidence="9 10">
    <name type="scientific">Lentihominibacter faecis</name>
    <dbReference type="NCBI Taxonomy" id="2764712"/>
    <lineage>
        <taxon>Bacteria</taxon>
        <taxon>Bacillati</taxon>
        <taxon>Bacillota</taxon>
        <taxon>Clostridia</taxon>
        <taxon>Peptostreptococcales</taxon>
        <taxon>Anaerovoracaceae</taxon>
        <taxon>Lentihominibacter</taxon>
    </lineage>
</organism>